<evidence type="ECO:0000256" key="2">
    <source>
        <dbReference type="ARBA" id="ARBA00022801"/>
    </source>
</evidence>
<dbReference type="InterPro" id="IPR006103">
    <property type="entry name" value="Glyco_hydro_2_cat"/>
</dbReference>
<dbReference type="InterPro" id="IPR006311">
    <property type="entry name" value="TAT_signal"/>
</dbReference>
<dbReference type="SUPFAM" id="SSF49303">
    <property type="entry name" value="beta-Galactosidase/glucuronidase domain"/>
    <property type="match status" value="1"/>
</dbReference>
<comment type="caution">
    <text evidence="6">The sequence shown here is derived from an EMBL/GenBank/DDBJ whole genome shotgun (WGS) entry which is preliminary data.</text>
</comment>
<dbReference type="Pfam" id="PF00754">
    <property type="entry name" value="F5_F8_type_C"/>
    <property type="match status" value="1"/>
</dbReference>
<evidence type="ECO:0000256" key="4">
    <source>
        <dbReference type="SAM" id="MobiDB-lite"/>
    </source>
</evidence>
<feature type="domain" description="F5/8 type C" evidence="5">
    <location>
        <begin position="1174"/>
        <end position="1332"/>
    </location>
</feature>
<dbReference type="Gene3D" id="3.20.20.80">
    <property type="entry name" value="Glycosidases"/>
    <property type="match status" value="1"/>
</dbReference>
<dbReference type="InterPro" id="IPR000421">
    <property type="entry name" value="FA58C"/>
</dbReference>
<dbReference type="InterPro" id="IPR017853">
    <property type="entry name" value="GH"/>
</dbReference>
<dbReference type="PANTHER" id="PTHR42732:SF1">
    <property type="entry name" value="BETA-MANNOSIDASE"/>
    <property type="match status" value="1"/>
</dbReference>
<accession>A0ABS2TV78</accession>
<dbReference type="InterPro" id="IPR008979">
    <property type="entry name" value="Galactose-bd-like_sf"/>
</dbReference>
<dbReference type="Proteomes" id="UP000749040">
    <property type="component" value="Unassembled WGS sequence"/>
</dbReference>
<evidence type="ECO:0000259" key="5">
    <source>
        <dbReference type="PROSITE" id="PS50022"/>
    </source>
</evidence>
<dbReference type="InterPro" id="IPR006102">
    <property type="entry name" value="Ig-like_GH2"/>
</dbReference>
<dbReference type="InterPro" id="IPR036156">
    <property type="entry name" value="Beta-gal/glucu_dom_sf"/>
</dbReference>
<reference evidence="6 7" key="1">
    <citation type="submission" date="2021-01" db="EMBL/GenBank/DDBJ databases">
        <title>Streptomyces acididurans sp. nov., isolated from a peat swamp forest soil.</title>
        <authorList>
            <person name="Chantavorakit T."/>
            <person name="Duangmal K."/>
        </authorList>
    </citation>
    <scope>NUCLEOTIDE SEQUENCE [LARGE SCALE GENOMIC DNA]</scope>
    <source>
        <strain evidence="6 7">KK5PA1</strain>
    </source>
</reference>
<dbReference type="PROSITE" id="PS50022">
    <property type="entry name" value="FA58C_3"/>
    <property type="match status" value="1"/>
</dbReference>
<dbReference type="Pfam" id="PF02836">
    <property type="entry name" value="Glyco_hydro_2_C"/>
    <property type="match status" value="1"/>
</dbReference>
<dbReference type="PANTHER" id="PTHR42732">
    <property type="entry name" value="BETA-GALACTOSIDASE"/>
    <property type="match status" value="1"/>
</dbReference>
<dbReference type="Gene3D" id="2.60.120.260">
    <property type="entry name" value="Galactose-binding domain-like"/>
    <property type="match status" value="2"/>
</dbReference>
<dbReference type="SUPFAM" id="SSF51445">
    <property type="entry name" value="(Trans)glycosidases"/>
    <property type="match status" value="1"/>
</dbReference>
<dbReference type="RefSeq" id="WP_205359114.1">
    <property type="nucleotide sequence ID" value="NZ_JADKYB010000012.1"/>
</dbReference>
<dbReference type="Gene3D" id="2.60.40.10">
    <property type="entry name" value="Immunoglobulins"/>
    <property type="match status" value="1"/>
</dbReference>
<name>A0ABS2TV78_9ACTN</name>
<dbReference type="Pfam" id="PF00703">
    <property type="entry name" value="Glyco_hydro_2"/>
    <property type="match status" value="1"/>
</dbReference>
<dbReference type="EMBL" id="JADKYB010000012">
    <property type="protein sequence ID" value="MBM9507243.1"/>
    <property type="molecule type" value="Genomic_DNA"/>
</dbReference>
<evidence type="ECO:0000313" key="6">
    <source>
        <dbReference type="EMBL" id="MBM9507243.1"/>
    </source>
</evidence>
<evidence type="ECO:0000313" key="7">
    <source>
        <dbReference type="Proteomes" id="UP000749040"/>
    </source>
</evidence>
<keyword evidence="7" id="KW-1185">Reference proteome</keyword>
<comment type="similarity">
    <text evidence="1">Belongs to the glycosyl hydrolase 2 family.</text>
</comment>
<evidence type="ECO:0000256" key="1">
    <source>
        <dbReference type="ARBA" id="ARBA00007401"/>
    </source>
</evidence>
<dbReference type="InterPro" id="IPR006104">
    <property type="entry name" value="Glyco_hydro_2_N"/>
</dbReference>
<dbReference type="PROSITE" id="PS51318">
    <property type="entry name" value="TAT"/>
    <property type="match status" value="1"/>
</dbReference>
<dbReference type="SUPFAM" id="SSF49785">
    <property type="entry name" value="Galactose-binding domain-like"/>
    <property type="match status" value="2"/>
</dbReference>
<keyword evidence="2" id="KW-0378">Hydrolase</keyword>
<gene>
    <name evidence="6" type="ORF">ITX44_22450</name>
</gene>
<evidence type="ECO:0000256" key="3">
    <source>
        <dbReference type="ARBA" id="ARBA00023295"/>
    </source>
</evidence>
<sequence>MNQPNPPRRQHHGGELVPTRRQILTVGAATAAALGLSRLGTAQAATPGPQTDGGRVLQSLNGTWDFLPTTTGAAYPPPATGWATIPVPAEWNMSGGPFSTPWGAYDLFETPTDWNSVDAAWYRRDLTVPASSKGRRIVLRFEAVNFESTVYAGGVQVAHHAEGLLPFEADITDQVTFGGTTTVHVLVRSPNAAARQGDGYHHPAGSWWGQYAAGIWQDVWLLSRDQVSVADTAVVTSVADGTLTATTTLRNDGPAARTVRVDHTVWDGARQVLRVPGQVTVPAGGTAQIRPGTTWRDARLWSPEDPHLYELRVDVRDTATGPVLDSATTRFGFREVTVDGVALELNGRPLLLRGDSWHYMGSVQNSRAYAEMWMSMAKAAGVNYMRLHAMPYPPVYYDVADEMGMLIVGESGIYGSSGNYAMNAADFWDNCATHLGDRVARDRNHPSIIAWSAENEMLAAFGQSWAAKVAALKPAVVAADTSRPVYFEGDGDPQGAGDLRSTHYPLEITTHDTAIPETGRALAPGQSRGNEWDRKKPFLISEFSSMYYANPADVSAIGGPAAYADTDGLWAAHALTLRAQIEGFRLAGITAISPWNTVWYGMQPLPFDGTSVPTADPSGSGPVLRRVGRYAATLNPGFQQGIPAYRPNPIHGAVARTFAPIAAYAMDYRTHAYGGATFSRDLLLCNDTAEDATLTVHWQVRGNAGLATRNGHTTVTVPATGRTTITTTLDLPQVTKDAPATWRVTVEQNGERRFTDKAALTVYAAAPALGVPLRAAVLEGASGAATTKALAALGVTTRTLADLSALPDPASGEVLVIAEGYGAAATADDRTRVTQFVAAGGQVLVLAQSALPQILPWPQFTVGTPQTITHPVAPHHPVLAGLDADDLRWWQTPNELAVSTLLLKPRFGSLLSLADAGPALAASALAEARYGNGRYLLCQYPVVAAQAAEPIAAKLLGNLLRALADRPAATRTTAVLGAANSPVVPTLKAASVAVSTLTSIDVASLSGLGVLVVDAAPGNETALASLKDHASDVSAWVAKGGTLWINGATPATWPSVAGFLPPAAALSPVDATHQHGAVVTGDSPLTSGINNADLDWPGSGSALAGYTVTANGGTAAATTRAVAWSSFSAGNEQTKYGRALDSTLGFTPGAVLWQGASGSGTVLVDQLKWPSAAALPVQVGLAALLAANTGAAFSAGSGSGELPTDGWKGFTNPASSDPANAFDRNPSTRWSSDALQKPGMYYGLDLGAVRRVTRVVWDTSGSSSDYPRGVDVQVSTDNSTWTTVLSIPDTGSYVAGGVLVLTFDPVDARYLKFVDTGSAPGNYLSLHEIYVYQPAS</sequence>
<dbReference type="InterPro" id="IPR013783">
    <property type="entry name" value="Ig-like_fold"/>
</dbReference>
<proteinExistence type="inferred from homology"/>
<organism evidence="6 7">
    <name type="scientific">Actinacidiphila acididurans</name>
    <dbReference type="NCBI Taxonomy" id="2784346"/>
    <lineage>
        <taxon>Bacteria</taxon>
        <taxon>Bacillati</taxon>
        <taxon>Actinomycetota</taxon>
        <taxon>Actinomycetes</taxon>
        <taxon>Kitasatosporales</taxon>
        <taxon>Streptomycetaceae</taxon>
        <taxon>Actinacidiphila</taxon>
    </lineage>
</organism>
<feature type="region of interest" description="Disordered" evidence="4">
    <location>
        <begin position="1197"/>
        <end position="1231"/>
    </location>
</feature>
<dbReference type="Pfam" id="PF02837">
    <property type="entry name" value="Glyco_hydro_2_N"/>
    <property type="match status" value="1"/>
</dbReference>
<keyword evidence="3" id="KW-0326">Glycosidase</keyword>
<protein>
    <submittedName>
        <fullName evidence="6">Discoidin domain-containing protein</fullName>
    </submittedName>
</protein>
<dbReference type="InterPro" id="IPR051913">
    <property type="entry name" value="GH2_Domain-Containing"/>
</dbReference>